<feature type="signal peptide" evidence="1">
    <location>
        <begin position="1"/>
        <end position="21"/>
    </location>
</feature>
<dbReference type="Pfam" id="PF03992">
    <property type="entry name" value="ABM"/>
    <property type="match status" value="1"/>
</dbReference>
<evidence type="ECO:0000313" key="3">
    <source>
        <dbReference type="EMBL" id="KAK9867162.1"/>
    </source>
</evidence>
<comment type="caution">
    <text evidence="3">The sequence shown here is derived from an EMBL/GenBank/DDBJ whole genome shotgun (WGS) entry which is preliminary data.</text>
</comment>
<dbReference type="PROSITE" id="PS51725">
    <property type="entry name" value="ABM"/>
    <property type="match status" value="1"/>
</dbReference>
<dbReference type="InterPro" id="IPR011008">
    <property type="entry name" value="Dimeric_a/b-barrel"/>
</dbReference>
<proteinExistence type="predicted"/>
<reference evidence="3 4" key="1">
    <citation type="journal article" date="2024" name="Nat. Commun.">
        <title>Phylogenomics reveals the evolutionary origins of lichenization in chlorophyte algae.</title>
        <authorList>
            <person name="Puginier C."/>
            <person name="Libourel C."/>
            <person name="Otte J."/>
            <person name="Skaloud P."/>
            <person name="Haon M."/>
            <person name="Grisel S."/>
            <person name="Petersen M."/>
            <person name="Berrin J.G."/>
            <person name="Delaux P.M."/>
            <person name="Dal Grande F."/>
            <person name="Keller J."/>
        </authorList>
    </citation>
    <scope>NUCLEOTIDE SEQUENCE [LARGE SCALE GENOMIC DNA]</scope>
    <source>
        <strain evidence="3 4">SAG 2523</strain>
    </source>
</reference>
<keyword evidence="1" id="KW-0732">Signal</keyword>
<dbReference type="Proteomes" id="UP001485043">
    <property type="component" value="Unassembled WGS sequence"/>
</dbReference>
<dbReference type="EMBL" id="JALJOV010000105">
    <property type="protein sequence ID" value="KAK9867162.1"/>
    <property type="molecule type" value="Genomic_DNA"/>
</dbReference>
<dbReference type="GO" id="GO:0003824">
    <property type="term" value="F:catalytic activity"/>
    <property type="evidence" value="ECO:0007669"/>
    <property type="project" value="TreeGrafter"/>
</dbReference>
<feature type="chain" id="PRO_5043676930" description="ABM domain-containing protein" evidence="1">
    <location>
        <begin position="22"/>
        <end position="139"/>
    </location>
</feature>
<dbReference type="AlphaFoldDB" id="A0AAW1TBG7"/>
<sequence>MKLTMIAACLVSLALASPAVASTSSSSAVGGELYSGQNKDPEDTKAYVLIEYAVIPSKQSEFVAAFEQTASATKKEEGSVVYTLTRSVDENLSFWLYSEWTGMKAFAEHFNATYVKDFVKRSSELDVVYKLHILDKVIY</sequence>
<dbReference type="SUPFAM" id="SSF54909">
    <property type="entry name" value="Dimeric alpha+beta barrel"/>
    <property type="match status" value="1"/>
</dbReference>
<evidence type="ECO:0000256" key="1">
    <source>
        <dbReference type="SAM" id="SignalP"/>
    </source>
</evidence>
<dbReference type="PANTHER" id="PTHR33336:SF15">
    <property type="entry name" value="ABM DOMAIN-CONTAINING PROTEIN"/>
    <property type="match status" value="1"/>
</dbReference>
<gene>
    <name evidence="3" type="ORF">WJX84_005346</name>
</gene>
<accession>A0AAW1TBG7</accession>
<organism evidence="3 4">
    <name type="scientific">Apatococcus fuscideae</name>
    <dbReference type="NCBI Taxonomy" id="2026836"/>
    <lineage>
        <taxon>Eukaryota</taxon>
        <taxon>Viridiplantae</taxon>
        <taxon>Chlorophyta</taxon>
        <taxon>core chlorophytes</taxon>
        <taxon>Trebouxiophyceae</taxon>
        <taxon>Chlorellales</taxon>
        <taxon>Chlorellaceae</taxon>
        <taxon>Apatococcus</taxon>
    </lineage>
</organism>
<protein>
    <recommendedName>
        <fullName evidence="2">ABM domain-containing protein</fullName>
    </recommendedName>
</protein>
<dbReference type="Gene3D" id="3.30.70.100">
    <property type="match status" value="1"/>
</dbReference>
<dbReference type="InterPro" id="IPR050744">
    <property type="entry name" value="AI-2_Isomerase_LsrG"/>
</dbReference>
<keyword evidence="4" id="KW-1185">Reference proteome</keyword>
<dbReference type="InterPro" id="IPR007138">
    <property type="entry name" value="ABM_dom"/>
</dbReference>
<dbReference type="PANTHER" id="PTHR33336">
    <property type="entry name" value="QUINOL MONOOXYGENASE YGIN-RELATED"/>
    <property type="match status" value="1"/>
</dbReference>
<evidence type="ECO:0000259" key="2">
    <source>
        <dbReference type="PROSITE" id="PS51725"/>
    </source>
</evidence>
<evidence type="ECO:0000313" key="4">
    <source>
        <dbReference type="Proteomes" id="UP001485043"/>
    </source>
</evidence>
<name>A0AAW1TBG7_9CHLO</name>
<feature type="domain" description="ABM" evidence="2">
    <location>
        <begin position="46"/>
        <end position="134"/>
    </location>
</feature>